<feature type="compositionally biased region" description="Low complexity" evidence="3">
    <location>
        <begin position="22"/>
        <end position="66"/>
    </location>
</feature>
<evidence type="ECO:0000259" key="4">
    <source>
        <dbReference type="PROSITE" id="PS01031"/>
    </source>
</evidence>
<sequence>MAPTQHHSTSSCLDTTTAENKSSVSTSSCLTSVNSSITKSSSSSSSDRISSSRNRSSSSSSDSNSRLCEPNLSQQESTGVWEALLPITCRGQFYHDTFFKEARQHFDAAVREVLDEWDHRSTLVDDLTSYRKLRESNLTEANQAVAVSQDDNCHQVVMDVRDFVSGDVKVKVVDEDELVVEGSVEQRQEGSVSKKSFRRRFSFPGLVRPEAVTSTISSDGVLTVNVPKKKVQLTHGAGVNVNKRSVPTNSSTATREDKENFNKSVNGRHLPSNSQSSTRSKITKNTEHNNVKSTHFSLDDEVNKTSRKKTTQTSGSPPDQTSDWLLPISHKGLFFHDSFFAEARQDFESAVKKVLDTWGETPDSDHMTCYRGLRERDLKEENQAVSITEDHQSHKVVMDVRDFVSGDVKVKVVDEDELVVEGSVEQRQEGSVSKKSFRRRFSFPGLVRPEDVTSTMSSDGVLTVTVPKKKQSKATENIVPGANVTSTNTLRTVGKQSSSPVIRDTRGSQQRSSTATKNQVRRSSIDEREKTEKQKRNTESSGDTNVVDKSISQETKTLYIDHDRKHTNTSAANEESWMLDSLLPICHKGLFFQDSFFQDARDSFETAVKEVLTRMGEVKTSADDLSLYRSLRECDLRDENQAMKVSENQHTHQVVIDVSDFMKGDVKVKAVGKNLVEVEGLVEKQEGELKSNKSFCRRFNLPGVVNLDTITSAISSDGVLTIRAPKTSGDASVRTASREERTLHHQDTSEGRDGYPFTHSCSSHQHLVSPRPTSM</sequence>
<dbReference type="GO" id="GO:0042026">
    <property type="term" value="P:protein refolding"/>
    <property type="evidence" value="ECO:0007669"/>
    <property type="project" value="TreeGrafter"/>
</dbReference>
<gene>
    <name evidence="5" type="primary">Hsp22-L4</name>
    <name evidence="5" type="ORF">Hamer_G025475</name>
</gene>
<dbReference type="InterPro" id="IPR002068">
    <property type="entry name" value="A-crystallin/Hsp20_dom"/>
</dbReference>
<feature type="compositionally biased region" description="Polar residues" evidence="3">
    <location>
        <begin position="483"/>
        <end position="500"/>
    </location>
</feature>
<feature type="domain" description="SHSP" evidence="4">
    <location>
        <begin position="634"/>
        <end position="741"/>
    </location>
</feature>
<feature type="compositionally biased region" description="Polar residues" evidence="3">
    <location>
        <begin position="311"/>
        <end position="323"/>
    </location>
</feature>
<dbReference type="InterPro" id="IPR001436">
    <property type="entry name" value="Alpha-crystallin/sHSP_animal"/>
</dbReference>
<keyword evidence="6" id="KW-1185">Reference proteome</keyword>
<feature type="region of interest" description="Disordered" evidence="3">
    <location>
        <begin position="1"/>
        <end position="72"/>
    </location>
</feature>
<feature type="compositionally biased region" description="Polar residues" evidence="3">
    <location>
        <begin position="242"/>
        <end position="253"/>
    </location>
</feature>
<dbReference type="EMBL" id="JAHLQT010030080">
    <property type="protein sequence ID" value="KAG7161077.1"/>
    <property type="molecule type" value="Genomic_DNA"/>
</dbReference>
<feature type="compositionally biased region" description="Basic and acidic residues" evidence="3">
    <location>
        <begin position="736"/>
        <end position="753"/>
    </location>
</feature>
<evidence type="ECO:0000256" key="3">
    <source>
        <dbReference type="SAM" id="MobiDB-lite"/>
    </source>
</evidence>
<feature type="region of interest" description="Disordered" evidence="3">
    <location>
        <begin position="468"/>
        <end position="550"/>
    </location>
</feature>
<evidence type="ECO:0000256" key="1">
    <source>
        <dbReference type="PROSITE-ProRule" id="PRU00285"/>
    </source>
</evidence>
<keyword evidence="5" id="KW-0346">Stress response</keyword>
<dbReference type="PROSITE" id="PS01031">
    <property type="entry name" value="SHSP"/>
    <property type="match status" value="3"/>
</dbReference>
<dbReference type="GO" id="GO:0009408">
    <property type="term" value="P:response to heat"/>
    <property type="evidence" value="ECO:0007669"/>
    <property type="project" value="TreeGrafter"/>
</dbReference>
<feature type="compositionally biased region" description="Polar residues" evidence="3">
    <location>
        <begin position="759"/>
        <end position="775"/>
    </location>
</feature>
<protein>
    <submittedName>
        <fullName evidence="5">Heat shock protein 22-like 4</fullName>
    </submittedName>
</protein>
<proteinExistence type="inferred from homology"/>
<accession>A0A8J5MRT8</accession>
<feature type="compositionally biased region" description="Polar residues" evidence="3">
    <location>
        <begin position="507"/>
        <end position="522"/>
    </location>
</feature>
<feature type="compositionally biased region" description="Polar residues" evidence="3">
    <location>
        <begin position="271"/>
        <end position="280"/>
    </location>
</feature>
<dbReference type="GO" id="GO:0005634">
    <property type="term" value="C:nucleus"/>
    <property type="evidence" value="ECO:0007669"/>
    <property type="project" value="TreeGrafter"/>
</dbReference>
<name>A0A8J5MRT8_HOMAM</name>
<comment type="caution">
    <text evidence="5">The sequence shown here is derived from an EMBL/GenBank/DDBJ whole genome shotgun (WGS) entry which is preliminary data.</text>
</comment>
<feature type="region of interest" description="Disordered" evidence="3">
    <location>
        <begin position="235"/>
        <end position="323"/>
    </location>
</feature>
<feature type="compositionally biased region" description="Polar residues" evidence="3">
    <location>
        <begin position="1"/>
        <end position="21"/>
    </location>
</feature>
<dbReference type="AlphaFoldDB" id="A0A8J5MRT8"/>
<dbReference type="OrthoDB" id="1431247at2759"/>
<feature type="compositionally biased region" description="Basic and acidic residues" evidence="3">
    <location>
        <begin position="523"/>
        <end position="538"/>
    </location>
</feature>
<evidence type="ECO:0000256" key="2">
    <source>
        <dbReference type="RuleBase" id="RU003616"/>
    </source>
</evidence>
<feature type="domain" description="SHSP" evidence="4">
    <location>
        <begin position="376"/>
        <end position="485"/>
    </location>
</feature>
<dbReference type="Pfam" id="PF00011">
    <property type="entry name" value="HSP20"/>
    <property type="match status" value="3"/>
</dbReference>
<reference evidence="5" key="1">
    <citation type="journal article" date="2021" name="Sci. Adv.">
        <title>The American lobster genome reveals insights on longevity, neural, and immune adaptations.</title>
        <authorList>
            <person name="Polinski J.M."/>
            <person name="Zimin A.V."/>
            <person name="Clark K.F."/>
            <person name="Kohn A.B."/>
            <person name="Sadowski N."/>
            <person name="Timp W."/>
            <person name="Ptitsyn A."/>
            <person name="Khanna P."/>
            <person name="Romanova D.Y."/>
            <person name="Williams P."/>
            <person name="Greenwood S.J."/>
            <person name="Moroz L.L."/>
            <person name="Walt D.R."/>
            <person name="Bodnar A.G."/>
        </authorList>
    </citation>
    <scope>NUCLEOTIDE SEQUENCE</scope>
    <source>
        <strain evidence="5">GMGI-L3</strain>
    </source>
</reference>
<evidence type="ECO:0000313" key="5">
    <source>
        <dbReference type="EMBL" id="KAG7161077.1"/>
    </source>
</evidence>
<organism evidence="5 6">
    <name type="scientific">Homarus americanus</name>
    <name type="common">American lobster</name>
    <dbReference type="NCBI Taxonomy" id="6706"/>
    <lineage>
        <taxon>Eukaryota</taxon>
        <taxon>Metazoa</taxon>
        <taxon>Ecdysozoa</taxon>
        <taxon>Arthropoda</taxon>
        <taxon>Crustacea</taxon>
        <taxon>Multicrustacea</taxon>
        <taxon>Malacostraca</taxon>
        <taxon>Eumalacostraca</taxon>
        <taxon>Eucarida</taxon>
        <taxon>Decapoda</taxon>
        <taxon>Pleocyemata</taxon>
        <taxon>Astacidea</taxon>
        <taxon>Nephropoidea</taxon>
        <taxon>Nephropidae</taxon>
        <taxon>Homarus</taxon>
    </lineage>
</organism>
<dbReference type="CDD" id="cd06526">
    <property type="entry name" value="metazoan_ACD"/>
    <property type="match status" value="3"/>
</dbReference>
<feature type="region of interest" description="Disordered" evidence="3">
    <location>
        <begin position="727"/>
        <end position="775"/>
    </location>
</feature>
<comment type="similarity">
    <text evidence="1 2">Belongs to the small heat shock protein (HSP20) family.</text>
</comment>
<evidence type="ECO:0000313" key="6">
    <source>
        <dbReference type="Proteomes" id="UP000747542"/>
    </source>
</evidence>
<dbReference type="PANTHER" id="PTHR45640:SF26">
    <property type="entry name" value="RE23625P"/>
    <property type="match status" value="1"/>
</dbReference>
<dbReference type="Proteomes" id="UP000747542">
    <property type="component" value="Unassembled WGS sequence"/>
</dbReference>
<dbReference type="GO" id="GO:0051082">
    <property type="term" value="F:unfolded protein binding"/>
    <property type="evidence" value="ECO:0007669"/>
    <property type="project" value="TreeGrafter"/>
</dbReference>
<feature type="domain" description="SHSP" evidence="4">
    <location>
        <begin position="136"/>
        <end position="244"/>
    </location>
</feature>
<dbReference type="PANTHER" id="PTHR45640">
    <property type="entry name" value="HEAT SHOCK PROTEIN HSP-12.2-RELATED"/>
    <property type="match status" value="1"/>
</dbReference>
<dbReference type="GO" id="GO:0005737">
    <property type="term" value="C:cytoplasm"/>
    <property type="evidence" value="ECO:0007669"/>
    <property type="project" value="TreeGrafter"/>
</dbReference>